<dbReference type="EC" id="2.3.-.-" evidence="4"/>
<keyword evidence="2" id="KW-1133">Transmembrane helix</keyword>
<evidence type="ECO:0000313" key="5">
    <source>
        <dbReference type="Proteomes" id="UP001368500"/>
    </source>
</evidence>
<feature type="transmembrane region" description="Helical" evidence="2">
    <location>
        <begin position="71"/>
        <end position="91"/>
    </location>
</feature>
<evidence type="ECO:0000256" key="2">
    <source>
        <dbReference type="SAM" id="Phobius"/>
    </source>
</evidence>
<organism evidence="4 5">
    <name type="scientific">Pseudaquabacterium rugosum</name>
    <dbReference type="NCBI Taxonomy" id="2984194"/>
    <lineage>
        <taxon>Bacteria</taxon>
        <taxon>Pseudomonadati</taxon>
        <taxon>Pseudomonadota</taxon>
        <taxon>Betaproteobacteria</taxon>
        <taxon>Burkholderiales</taxon>
        <taxon>Sphaerotilaceae</taxon>
        <taxon>Pseudaquabacterium</taxon>
    </lineage>
</organism>
<feature type="transmembrane region" description="Helical" evidence="2">
    <location>
        <begin position="155"/>
        <end position="175"/>
    </location>
</feature>
<keyword evidence="2" id="KW-0812">Transmembrane</keyword>
<protein>
    <submittedName>
        <fullName evidence="4">Acyltransferase</fullName>
        <ecNumber evidence="4">2.3.-.-</ecNumber>
    </submittedName>
</protein>
<evidence type="ECO:0000256" key="1">
    <source>
        <dbReference type="SAM" id="MobiDB-lite"/>
    </source>
</evidence>
<dbReference type="InterPro" id="IPR002656">
    <property type="entry name" value="Acyl_transf_3_dom"/>
</dbReference>
<comment type="caution">
    <text evidence="4">The sequence shown here is derived from an EMBL/GenBank/DDBJ whole genome shotgun (WGS) entry which is preliminary data.</text>
</comment>
<gene>
    <name evidence="4" type="ORF">AACH11_09930</name>
</gene>
<keyword evidence="5" id="KW-1185">Reference proteome</keyword>
<reference evidence="4 5" key="1">
    <citation type="submission" date="2024-04" db="EMBL/GenBank/DDBJ databases">
        <title>Novel species of the genus Ideonella isolated from streams.</title>
        <authorList>
            <person name="Lu H."/>
        </authorList>
    </citation>
    <scope>NUCLEOTIDE SEQUENCE [LARGE SCALE GENOMIC DNA]</scope>
    <source>
        <strain evidence="4 5">BYS139W</strain>
    </source>
</reference>
<keyword evidence="4" id="KW-0012">Acyltransferase</keyword>
<sequence length="391" mass="41831">MSLRAPAPDRNPAQAATTACDDAPSGTAGPAGSPDAGTAPRQPALDGWRAISILAVLAAHLLPLGPARWQLNVGAGLFGMALFFILSGYLITSALLRGQGLRRFLLLRATRVLPLAWLCIVVGLAWQGAPASTWWRHLLFVANLPPQDLWPATAHLWSLCVELQFYVGVALLVLLGGRRALWLLPLLGLASTLARIVLDQPFQSTTHTRADEVLAGATLALWLQRAPLAEVSATAAGLPGVVRTPVASRPLRLAVAALGHVNPLCWLALLLACCLPALEAATHARAWVAMLLIGSTLVQARHPLSRALERPLLAHVARLSYALYLVHPLLAHGWLGSGSTLERYLKRPLLLAVAWLLAEASHRGLERPMMRWARRRSAAWTAPPAAARAAG</sequence>
<feature type="region of interest" description="Disordered" evidence="1">
    <location>
        <begin position="1"/>
        <end position="41"/>
    </location>
</feature>
<proteinExistence type="predicted"/>
<keyword evidence="4" id="KW-0808">Transferase</keyword>
<dbReference type="InterPro" id="IPR050879">
    <property type="entry name" value="Acyltransferase_3"/>
</dbReference>
<dbReference type="RefSeq" id="WP_341374053.1">
    <property type="nucleotide sequence ID" value="NZ_JBBUTF010000007.1"/>
</dbReference>
<dbReference type="GO" id="GO:0016746">
    <property type="term" value="F:acyltransferase activity"/>
    <property type="evidence" value="ECO:0007669"/>
    <property type="project" value="UniProtKB-KW"/>
</dbReference>
<feature type="transmembrane region" description="Helical" evidence="2">
    <location>
        <begin position="112"/>
        <end position="135"/>
    </location>
</feature>
<keyword evidence="2" id="KW-0472">Membrane</keyword>
<dbReference type="PANTHER" id="PTHR23028:SF53">
    <property type="entry name" value="ACYL_TRANSF_3 DOMAIN-CONTAINING PROTEIN"/>
    <property type="match status" value="1"/>
</dbReference>
<dbReference type="PANTHER" id="PTHR23028">
    <property type="entry name" value="ACETYLTRANSFERASE"/>
    <property type="match status" value="1"/>
</dbReference>
<name>A0ABU9B8R7_9BURK</name>
<accession>A0ABU9B8R7</accession>
<feature type="domain" description="Acyltransferase 3" evidence="3">
    <location>
        <begin position="44"/>
        <end position="336"/>
    </location>
</feature>
<evidence type="ECO:0000259" key="3">
    <source>
        <dbReference type="Pfam" id="PF01757"/>
    </source>
</evidence>
<dbReference type="EMBL" id="JBBUTF010000007">
    <property type="protein sequence ID" value="MEK8026276.1"/>
    <property type="molecule type" value="Genomic_DNA"/>
</dbReference>
<evidence type="ECO:0000313" key="4">
    <source>
        <dbReference type="EMBL" id="MEK8026276.1"/>
    </source>
</evidence>
<dbReference type="Proteomes" id="UP001368500">
    <property type="component" value="Unassembled WGS sequence"/>
</dbReference>
<dbReference type="Pfam" id="PF01757">
    <property type="entry name" value="Acyl_transf_3"/>
    <property type="match status" value="1"/>
</dbReference>